<name>A0ABY6JYQ6_9ARAC</name>
<evidence type="ECO:0000256" key="1">
    <source>
        <dbReference type="SAM" id="MobiDB-lite"/>
    </source>
</evidence>
<evidence type="ECO:0000313" key="3">
    <source>
        <dbReference type="Proteomes" id="UP001235939"/>
    </source>
</evidence>
<gene>
    <name evidence="2" type="ORF">LAZ67_1006709</name>
</gene>
<evidence type="ECO:0008006" key="4">
    <source>
        <dbReference type="Google" id="ProtNLM"/>
    </source>
</evidence>
<feature type="region of interest" description="Disordered" evidence="1">
    <location>
        <begin position="1"/>
        <end position="24"/>
    </location>
</feature>
<proteinExistence type="predicted"/>
<sequence>MLASVVASRIPSSPGRGLSHVGEDSLGDCTFIDKKPRKCTQNQVTDQRKPKNNYQRAIRRHYNSDPHWLKNVITGDETWLYGYDPEIKRQSSQRLEPGEPRFKKQG</sequence>
<evidence type="ECO:0000313" key="2">
    <source>
        <dbReference type="EMBL" id="UYV61814.1"/>
    </source>
</evidence>
<protein>
    <recommendedName>
        <fullName evidence="4">Transposase</fullName>
    </recommendedName>
</protein>
<accession>A0ABY6JYQ6</accession>
<dbReference type="Proteomes" id="UP001235939">
    <property type="component" value="Chromosome 01"/>
</dbReference>
<keyword evidence="3" id="KW-1185">Reference proteome</keyword>
<reference evidence="2 3" key="1">
    <citation type="submission" date="2022-01" db="EMBL/GenBank/DDBJ databases">
        <title>A chromosomal length assembly of Cordylochernes scorpioides.</title>
        <authorList>
            <person name="Zeh D."/>
            <person name="Zeh J."/>
        </authorList>
    </citation>
    <scope>NUCLEOTIDE SEQUENCE [LARGE SCALE GENOMIC DNA]</scope>
    <source>
        <strain evidence="2">IN4F17</strain>
        <tissue evidence="2">Whole Body</tissue>
    </source>
</reference>
<dbReference type="EMBL" id="CP092863">
    <property type="protein sequence ID" value="UYV61814.1"/>
    <property type="molecule type" value="Genomic_DNA"/>
</dbReference>
<organism evidence="2 3">
    <name type="scientific">Cordylochernes scorpioides</name>
    <dbReference type="NCBI Taxonomy" id="51811"/>
    <lineage>
        <taxon>Eukaryota</taxon>
        <taxon>Metazoa</taxon>
        <taxon>Ecdysozoa</taxon>
        <taxon>Arthropoda</taxon>
        <taxon>Chelicerata</taxon>
        <taxon>Arachnida</taxon>
        <taxon>Pseudoscorpiones</taxon>
        <taxon>Cheliferoidea</taxon>
        <taxon>Chernetidae</taxon>
        <taxon>Cordylochernes</taxon>
    </lineage>
</organism>